<keyword evidence="4 12" id="KW-0808">Transferase</keyword>
<evidence type="ECO:0000256" key="11">
    <source>
        <dbReference type="ARBA" id="ARBA00023317"/>
    </source>
</evidence>
<comment type="caution">
    <text evidence="14">The sequence shown here is derived from an EMBL/GenBank/DDBJ whole genome shotgun (WGS) entry which is preliminary data.</text>
</comment>
<keyword evidence="9 12" id="KW-0460">Magnesium</keyword>
<dbReference type="InterPro" id="IPR001697">
    <property type="entry name" value="Pyr_Knase"/>
</dbReference>
<dbReference type="RefSeq" id="WP_009186061.1">
    <property type="nucleotide sequence ID" value="NZ_AMGM01000056.1"/>
</dbReference>
<dbReference type="GO" id="GO:0000287">
    <property type="term" value="F:magnesium ion binding"/>
    <property type="evidence" value="ECO:0007669"/>
    <property type="project" value="InterPro"/>
</dbReference>
<evidence type="ECO:0000256" key="3">
    <source>
        <dbReference type="ARBA" id="ARBA00012142"/>
    </source>
</evidence>
<organism evidence="14 15">
    <name type="scientific">Cecembia lonarensis (strain CCUG 58316 / KCTC 22772 / LW9)</name>
    <dbReference type="NCBI Taxonomy" id="1225176"/>
    <lineage>
        <taxon>Bacteria</taxon>
        <taxon>Pseudomonadati</taxon>
        <taxon>Bacteroidota</taxon>
        <taxon>Cytophagia</taxon>
        <taxon>Cytophagales</taxon>
        <taxon>Cyclobacteriaceae</taxon>
        <taxon>Cecembia</taxon>
    </lineage>
</organism>
<dbReference type="EMBL" id="AMGM01000056">
    <property type="protein sequence ID" value="EKB48357.1"/>
    <property type="molecule type" value="Genomic_DNA"/>
</dbReference>
<dbReference type="PATRIC" id="fig|1225176.3.peg.3236"/>
<comment type="catalytic activity">
    <reaction evidence="12">
        <text>pyruvate + ATP = phosphoenolpyruvate + ADP + H(+)</text>
        <dbReference type="Rhea" id="RHEA:18157"/>
        <dbReference type="ChEBI" id="CHEBI:15361"/>
        <dbReference type="ChEBI" id="CHEBI:15378"/>
        <dbReference type="ChEBI" id="CHEBI:30616"/>
        <dbReference type="ChEBI" id="CHEBI:58702"/>
        <dbReference type="ChEBI" id="CHEBI:456216"/>
        <dbReference type="EC" id="2.7.1.40"/>
    </reaction>
</comment>
<dbReference type="OrthoDB" id="9812123at2"/>
<evidence type="ECO:0000256" key="1">
    <source>
        <dbReference type="ARBA" id="ARBA00004997"/>
    </source>
</evidence>
<dbReference type="InterPro" id="IPR040442">
    <property type="entry name" value="Pyrv_kinase-like_dom_sf"/>
</dbReference>
<gene>
    <name evidence="14" type="primary">pyk_2</name>
    <name evidence="14" type="ORF">B879_03041</name>
</gene>
<dbReference type="GO" id="GO:0030955">
    <property type="term" value="F:potassium ion binding"/>
    <property type="evidence" value="ECO:0007669"/>
    <property type="project" value="InterPro"/>
</dbReference>
<keyword evidence="11 14" id="KW-0670">Pyruvate</keyword>
<accession>K1L8A6</accession>
<keyword evidence="7 12" id="KW-0418">Kinase</keyword>
<dbReference type="EC" id="2.7.1.40" evidence="3 12"/>
<dbReference type="Proteomes" id="UP000004478">
    <property type="component" value="Unassembled WGS sequence"/>
</dbReference>
<dbReference type="GO" id="GO:0004743">
    <property type="term" value="F:pyruvate kinase activity"/>
    <property type="evidence" value="ECO:0007669"/>
    <property type="project" value="UniProtKB-EC"/>
</dbReference>
<protein>
    <recommendedName>
        <fullName evidence="3 12">Pyruvate kinase</fullName>
        <ecNumber evidence="3 12">2.7.1.40</ecNumber>
    </recommendedName>
</protein>
<dbReference type="GO" id="GO:0005524">
    <property type="term" value="F:ATP binding"/>
    <property type="evidence" value="ECO:0007669"/>
    <property type="project" value="UniProtKB-KW"/>
</dbReference>
<keyword evidence="10 12" id="KW-0324">Glycolysis</keyword>
<dbReference type="InterPro" id="IPR011037">
    <property type="entry name" value="Pyrv_Knase-like_insert_dom_sf"/>
</dbReference>
<dbReference type="GO" id="GO:0016301">
    <property type="term" value="F:kinase activity"/>
    <property type="evidence" value="ECO:0007669"/>
    <property type="project" value="UniProtKB-KW"/>
</dbReference>
<comment type="pathway">
    <text evidence="1 12">Carbohydrate degradation; glycolysis; pyruvate from D-glyceraldehyde 3-phosphate: step 5/5.</text>
</comment>
<feature type="domain" description="Pyruvate kinase barrel" evidence="13">
    <location>
        <begin position="137"/>
        <end position="444"/>
    </location>
</feature>
<dbReference type="SUPFAM" id="SSF50800">
    <property type="entry name" value="PK beta-barrel domain-like"/>
    <property type="match status" value="1"/>
</dbReference>
<keyword evidence="6" id="KW-0547">Nucleotide-binding</keyword>
<keyword evidence="8" id="KW-0067">ATP-binding</keyword>
<comment type="similarity">
    <text evidence="2 12">Belongs to the pyruvate kinase family.</text>
</comment>
<keyword evidence="5" id="KW-0479">Metal-binding</keyword>
<evidence type="ECO:0000259" key="13">
    <source>
        <dbReference type="Pfam" id="PF00224"/>
    </source>
</evidence>
<evidence type="ECO:0000256" key="7">
    <source>
        <dbReference type="ARBA" id="ARBA00022777"/>
    </source>
</evidence>
<dbReference type="InterPro" id="IPR015793">
    <property type="entry name" value="Pyrv_Knase_brl"/>
</dbReference>
<dbReference type="InterPro" id="IPR015806">
    <property type="entry name" value="Pyrv_Knase_insert_dom_sf"/>
</dbReference>
<evidence type="ECO:0000256" key="4">
    <source>
        <dbReference type="ARBA" id="ARBA00022679"/>
    </source>
</evidence>
<dbReference type="SUPFAM" id="SSF51621">
    <property type="entry name" value="Phosphoenolpyruvate/pyruvate domain"/>
    <property type="match status" value="1"/>
</dbReference>
<dbReference type="InterPro" id="IPR015813">
    <property type="entry name" value="Pyrv/PenolPyrv_kinase-like_dom"/>
</dbReference>
<sequence length="487" mass="55804">MSHKLDYIHEQLQLLEKDMEDSLTLKSHSWQFLEKEQKESAQNLIRYLTLRNKDIRDLQDKLHEKGLSSLASSESHILRQIQNIRKWLGHVYHENQLDPCTHSSGRDKLISRSNKLFGKKPEKGIPHLMVTFDSEFSSDLEKVKSLLQKGMDVARINCAHDNPEVWKEMIHQIRKACQETGLDCKIYMDLAGPKIRTKLLGKGSEKGKTKIQEGDLIWMTEAQKHVDKKGIWISPGEKGVINSLLSGERVYIDDGMIRCVVENLEEHKVALRVERVSTKKNFIKNSKGINFPDSRLNVPSLTVYDKSCLSFICQHADLIGYSFVRTAQDIAELRKALLNISPTYPHIILKIETKEAVDKLPELLLEALKEPAAGIMIARGDLAVEIGFERLSEIQEEILWICEAAHLPVIWATQVLESLHKFGLATRSEITDAAHAGMAECIMINKGPYTEKVLEFLNDILKRRSSHRIKKRFIFRPLKIAERFFKS</sequence>
<evidence type="ECO:0000256" key="9">
    <source>
        <dbReference type="ARBA" id="ARBA00022842"/>
    </source>
</evidence>
<dbReference type="PRINTS" id="PR01050">
    <property type="entry name" value="PYRUVTKNASE"/>
</dbReference>
<dbReference type="Gene3D" id="3.20.20.60">
    <property type="entry name" value="Phosphoenolpyruvate-binding domains"/>
    <property type="match status" value="1"/>
</dbReference>
<dbReference type="PANTHER" id="PTHR11817">
    <property type="entry name" value="PYRUVATE KINASE"/>
    <property type="match status" value="1"/>
</dbReference>
<evidence type="ECO:0000313" key="14">
    <source>
        <dbReference type="EMBL" id="EKB48357.1"/>
    </source>
</evidence>
<evidence type="ECO:0000256" key="6">
    <source>
        <dbReference type="ARBA" id="ARBA00022741"/>
    </source>
</evidence>
<evidence type="ECO:0000256" key="5">
    <source>
        <dbReference type="ARBA" id="ARBA00022723"/>
    </source>
</evidence>
<keyword evidence="15" id="KW-1185">Reference proteome</keyword>
<dbReference type="UniPathway" id="UPA00109">
    <property type="reaction ID" value="UER00188"/>
</dbReference>
<proteinExistence type="inferred from homology"/>
<dbReference type="Gene3D" id="2.40.33.10">
    <property type="entry name" value="PK beta-barrel domain-like"/>
    <property type="match status" value="1"/>
</dbReference>
<reference evidence="14 15" key="1">
    <citation type="journal article" date="2012" name="J. Bacteriol.">
        <title>Draft Genome Sequence of Cecembia lonarensis Strain LW9T, Isolated from Lonar Lake, a Haloalkaline Lake in India.</title>
        <authorList>
            <person name="Shivaji S."/>
            <person name="Ara S."/>
            <person name="Singh A."/>
            <person name="Pinnaka A.K."/>
        </authorList>
    </citation>
    <scope>NUCLEOTIDE SEQUENCE [LARGE SCALE GENOMIC DNA]</scope>
    <source>
        <strain evidence="14 15">LW9</strain>
    </source>
</reference>
<evidence type="ECO:0000313" key="15">
    <source>
        <dbReference type="Proteomes" id="UP000004478"/>
    </source>
</evidence>
<evidence type="ECO:0000256" key="2">
    <source>
        <dbReference type="ARBA" id="ARBA00008663"/>
    </source>
</evidence>
<name>K1L8A6_CECL9</name>
<dbReference type="AlphaFoldDB" id="K1L8A6"/>
<evidence type="ECO:0000256" key="8">
    <source>
        <dbReference type="ARBA" id="ARBA00022840"/>
    </source>
</evidence>
<evidence type="ECO:0000256" key="10">
    <source>
        <dbReference type="ARBA" id="ARBA00023152"/>
    </source>
</evidence>
<dbReference type="Pfam" id="PF00224">
    <property type="entry name" value="PK"/>
    <property type="match status" value="1"/>
</dbReference>
<evidence type="ECO:0000256" key="12">
    <source>
        <dbReference type="RuleBase" id="RU000504"/>
    </source>
</evidence>